<evidence type="ECO:0000313" key="2">
    <source>
        <dbReference type="EMBL" id="GCE58853.1"/>
    </source>
</evidence>
<evidence type="ECO:0008006" key="4">
    <source>
        <dbReference type="Google" id="ProtNLM"/>
    </source>
</evidence>
<keyword evidence="1" id="KW-0732">Signal</keyword>
<sequence>MKKFIGYASVFIVSFSGSAIAFDNEQLIALNNSDIAVTCWKSSFSSASVQHKFNSNGTYERTEFNNNPASEIISTENWRISSSCPEDWSQRLINNTWFEASGFIETQQGKYNCQVLESGITGVFFTIKCNNGSVIYKTEDFCFEDDLSRGDPNRRCADFIFIIDKNGSEFKMNYEIIMNQICNNGIMTQQLNFIAFQSSFRFSGSVIIKLRYRPVLKPEGF</sequence>
<feature type="signal peptide" evidence="1">
    <location>
        <begin position="1"/>
        <end position="21"/>
    </location>
</feature>
<proteinExistence type="predicted"/>
<dbReference type="Proteomes" id="UP000289660">
    <property type="component" value="Unassembled WGS sequence"/>
</dbReference>
<accession>A0A402D9I0</accession>
<protein>
    <recommendedName>
        <fullName evidence="4">Cyanovirin-N domain-containing protein</fullName>
    </recommendedName>
</protein>
<dbReference type="AlphaFoldDB" id="A0A402D9I0"/>
<dbReference type="RefSeq" id="WP_253845091.1">
    <property type="nucleotide sequence ID" value="NZ_BIFY01000008.1"/>
</dbReference>
<name>A0A402D9I0_MICAE</name>
<comment type="caution">
    <text evidence="2">The sequence shown here is derived from an EMBL/GenBank/DDBJ whole genome shotgun (WGS) entry which is preliminary data.</text>
</comment>
<evidence type="ECO:0000256" key="1">
    <source>
        <dbReference type="SAM" id="SignalP"/>
    </source>
</evidence>
<gene>
    <name evidence="2" type="ORF">MiAbB_00763</name>
</gene>
<reference evidence="3" key="1">
    <citation type="submission" date="2018-12" db="EMBL/GenBank/DDBJ databases">
        <title>Genome sequence of Microcystis aeruginosa NIES-4285.</title>
        <authorList>
            <person name="Tanabe Y."/>
        </authorList>
    </citation>
    <scope>NUCLEOTIDE SEQUENCE [LARGE SCALE GENOMIC DNA]</scope>
    <source>
        <strain evidence="3">NIES-4285</strain>
    </source>
</reference>
<evidence type="ECO:0000313" key="3">
    <source>
        <dbReference type="Proteomes" id="UP000289660"/>
    </source>
</evidence>
<feature type="chain" id="PRO_5018971330" description="Cyanovirin-N domain-containing protein" evidence="1">
    <location>
        <begin position="22"/>
        <end position="221"/>
    </location>
</feature>
<dbReference type="EMBL" id="BIFY01000008">
    <property type="protein sequence ID" value="GCE58853.1"/>
    <property type="molecule type" value="Genomic_DNA"/>
</dbReference>
<organism evidence="2 3">
    <name type="scientific">Microcystis aeruginosa NIES-4285</name>
    <dbReference type="NCBI Taxonomy" id="2497681"/>
    <lineage>
        <taxon>Bacteria</taxon>
        <taxon>Bacillati</taxon>
        <taxon>Cyanobacteriota</taxon>
        <taxon>Cyanophyceae</taxon>
        <taxon>Oscillatoriophycideae</taxon>
        <taxon>Chroococcales</taxon>
        <taxon>Microcystaceae</taxon>
        <taxon>Microcystis</taxon>
    </lineage>
</organism>